<evidence type="ECO:0000313" key="6">
    <source>
        <dbReference type="Proteomes" id="UP000282028"/>
    </source>
</evidence>
<dbReference type="GO" id="GO:0016874">
    <property type="term" value="F:ligase activity"/>
    <property type="evidence" value="ECO:0007669"/>
    <property type="project" value="UniProtKB-UniRule"/>
</dbReference>
<dbReference type="InterPro" id="IPR055399">
    <property type="entry name" value="CC_BshC"/>
</dbReference>
<dbReference type="InterPro" id="IPR055398">
    <property type="entry name" value="Rossmann-like_BshC"/>
</dbReference>
<dbReference type="HAMAP" id="MF_01867">
    <property type="entry name" value="BshC"/>
    <property type="match status" value="1"/>
</dbReference>
<accession>A0A3M8CK28</accession>
<evidence type="ECO:0000256" key="2">
    <source>
        <dbReference type="HAMAP-Rule" id="MF_01867"/>
    </source>
</evidence>
<dbReference type="AlphaFoldDB" id="A0A3M8CK28"/>
<comment type="similarity">
    <text evidence="2">Belongs to the BshC family.</text>
</comment>
<sequence length="540" mass="62405">MNVESVTLPLANRLAKEYLQGKELAQSFFNYQPYRKESYQQRLDWLRSRPYAHREELVEGLYTYNQKMGNHEEALKRIEALKHPDTYVVIGGQQAGVLTGPLYTVHKAIHLIQAAKKWSKELQVEVVPIFWIAGEDHDIDEIDHVYWLTDKERRLHKERMQLNRKGRLSASQMPLDEQAYSTFLQQFFAGQTETVHTQEIRHMLEETASASTTIVEWFARIMAQLFGKHGLVLVESSSPYIRELEQPMFAKVIEKNEQLAAILTQTADRIAQAGYPLQLQVEEHQANLFLYEGGERLLLERYGDRFVNRRCTYTRDELIQLASREPQRFSANVVTRGLMQEHLFPTLAFIGGLGEVAYWAYYKEVFAAFDMQMPIVLPRMSITLLEGAVERLLAGFELNVEHALTDFAAWKTKQETTQARHPLEKNFADVRESMLAMYRPLVDEVVAMDGGLRGLAEKNVSLLLEQVNFLETRLLRSLEEREDVQSHRLKRIEASLMPEGGLQERKLNLFAYANKYGLSLIDRLVEAPFSDDGSHQIFHV</sequence>
<dbReference type="EMBL" id="RHHR01000008">
    <property type="protein sequence ID" value="RNB76060.1"/>
    <property type="molecule type" value="Genomic_DNA"/>
</dbReference>
<dbReference type="NCBIfam" id="TIGR03998">
    <property type="entry name" value="thiol_BshC"/>
    <property type="match status" value="1"/>
</dbReference>
<dbReference type="Proteomes" id="UP000282028">
    <property type="component" value="Unassembled WGS sequence"/>
</dbReference>
<keyword evidence="1 2" id="KW-0436">Ligase</keyword>
<feature type="domain" description="Bacillithiol biosynthesis BshC N-terminal Rossmann-like" evidence="3">
    <location>
        <begin position="1"/>
        <end position="380"/>
    </location>
</feature>
<feature type="domain" description="Bacillithiol biosynthesis BshC C-terminal coiled-coil" evidence="4">
    <location>
        <begin position="382"/>
        <end position="539"/>
    </location>
</feature>
<reference evidence="5 6" key="1">
    <citation type="submission" date="2018-10" db="EMBL/GenBank/DDBJ databases">
        <title>Phylogenomics of Brevibacillus.</title>
        <authorList>
            <person name="Dunlap C."/>
        </authorList>
    </citation>
    <scope>NUCLEOTIDE SEQUENCE [LARGE SCALE GENOMIC DNA]</scope>
    <source>
        <strain evidence="5 6">JCM 12215</strain>
    </source>
</reference>
<dbReference type="PIRSF" id="PIRSF012535">
    <property type="entry name" value="UCP012535"/>
    <property type="match status" value="1"/>
</dbReference>
<dbReference type="EC" id="6.-.-.-" evidence="2"/>
<organism evidence="5 6">
    <name type="scientific">Brevibacillus invocatus</name>
    <dbReference type="NCBI Taxonomy" id="173959"/>
    <lineage>
        <taxon>Bacteria</taxon>
        <taxon>Bacillati</taxon>
        <taxon>Bacillota</taxon>
        <taxon>Bacilli</taxon>
        <taxon>Bacillales</taxon>
        <taxon>Paenibacillaceae</taxon>
        <taxon>Brevibacillus</taxon>
    </lineage>
</organism>
<dbReference type="Pfam" id="PF24850">
    <property type="entry name" value="CC_BshC"/>
    <property type="match status" value="1"/>
</dbReference>
<name>A0A3M8CK28_9BACL</name>
<proteinExistence type="inferred from homology"/>
<evidence type="ECO:0000256" key="1">
    <source>
        <dbReference type="ARBA" id="ARBA00022598"/>
    </source>
</evidence>
<dbReference type="Pfam" id="PF10079">
    <property type="entry name" value="Rossmann-like_BshC"/>
    <property type="match status" value="1"/>
</dbReference>
<evidence type="ECO:0000259" key="4">
    <source>
        <dbReference type="Pfam" id="PF24850"/>
    </source>
</evidence>
<keyword evidence="6" id="KW-1185">Reference proteome</keyword>
<gene>
    <name evidence="2 5" type="primary">bshC</name>
    <name evidence="5" type="ORF">EDM52_03855</name>
</gene>
<protein>
    <recommendedName>
        <fullName evidence="2">Putative cysteine ligase BshC</fullName>
        <ecNumber evidence="2">6.-.-.-</ecNumber>
    </recommendedName>
</protein>
<evidence type="ECO:0000313" key="5">
    <source>
        <dbReference type="EMBL" id="RNB76060.1"/>
    </source>
</evidence>
<comment type="caution">
    <text evidence="5">The sequence shown here is derived from an EMBL/GenBank/DDBJ whole genome shotgun (WGS) entry which is preliminary data.</text>
</comment>
<comment type="function">
    <text evidence="2">Involved in bacillithiol (BSH) biosynthesis. May catalyze the last step of the pathway, the addition of cysteine to glucosamine malate (GlcN-Mal) to generate BSH.</text>
</comment>
<dbReference type="RefSeq" id="WP_122907686.1">
    <property type="nucleotide sequence ID" value="NZ_CBCSBE010000002.1"/>
</dbReference>
<evidence type="ECO:0000259" key="3">
    <source>
        <dbReference type="Pfam" id="PF10079"/>
    </source>
</evidence>
<dbReference type="OrthoDB" id="9765151at2"/>
<dbReference type="InterPro" id="IPR011199">
    <property type="entry name" value="Bacillithiol_biosynth_BshC"/>
</dbReference>